<reference evidence="2" key="1">
    <citation type="journal article" date="2014" name="Int. J. Syst. Evol. Microbiol.">
        <title>Complete genome sequence of Corynebacterium casei LMG S-19264T (=DSM 44701T), isolated from a smear-ripened cheese.</title>
        <authorList>
            <consortium name="US DOE Joint Genome Institute (JGI-PGF)"/>
            <person name="Walter F."/>
            <person name="Albersmeier A."/>
            <person name="Kalinowski J."/>
            <person name="Ruckert C."/>
        </authorList>
    </citation>
    <scope>NUCLEOTIDE SEQUENCE</scope>
    <source>
        <strain evidence="2">JCM 4637</strain>
    </source>
</reference>
<dbReference type="PANTHER" id="PTHR11803:SF58">
    <property type="entry name" value="PROTEIN HMF1-RELATED"/>
    <property type="match status" value="1"/>
</dbReference>
<dbReference type="InterPro" id="IPR006175">
    <property type="entry name" value="YjgF/YER057c/UK114"/>
</dbReference>
<dbReference type="Gene3D" id="3.30.1330.40">
    <property type="entry name" value="RutC-like"/>
    <property type="match status" value="1"/>
</dbReference>
<sequence>MQHHIARPAGSPPVRGYSHAVVFSGRTVAISGQVPLDAEGRLVGKGNAELQTRQVFENIRTALEAAGGRMPQIVKLTVFLTDLADLDAFRRVRDEFLGHEQLPACSLVQVSGLVDPEFRVEIEALAAV</sequence>
<evidence type="ECO:0000313" key="2">
    <source>
        <dbReference type="EMBL" id="GHC91573.1"/>
    </source>
</evidence>
<evidence type="ECO:0000313" key="3">
    <source>
        <dbReference type="Proteomes" id="UP000638353"/>
    </source>
</evidence>
<comment type="caution">
    <text evidence="2">The sequence shown here is derived from an EMBL/GenBank/DDBJ whole genome shotgun (WGS) entry which is preliminary data.</text>
</comment>
<dbReference type="GO" id="GO:0005829">
    <property type="term" value="C:cytosol"/>
    <property type="evidence" value="ECO:0007669"/>
    <property type="project" value="TreeGrafter"/>
</dbReference>
<dbReference type="Pfam" id="PF01042">
    <property type="entry name" value="Ribonuc_L-PSP"/>
    <property type="match status" value="1"/>
</dbReference>
<dbReference type="InterPro" id="IPR035959">
    <property type="entry name" value="RutC-like_sf"/>
</dbReference>
<dbReference type="RefSeq" id="WP_189823775.1">
    <property type="nucleotide sequence ID" value="NZ_BMVC01000004.1"/>
</dbReference>
<dbReference type="Proteomes" id="UP000638353">
    <property type="component" value="Unassembled WGS sequence"/>
</dbReference>
<organism evidence="2 3">
    <name type="scientific">Streptomyces finlayi</name>
    <dbReference type="NCBI Taxonomy" id="67296"/>
    <lineage>
        <taxon>Bacteria</taxon>
        <taxon>Bacillati</taxon>
        <taxon>Actinomycetota</taxon>
        <taxon>Actinomycetes</taxon>
        <taxon>Kitasatosporales</taxon>
        <taxon>Streptomycetaceae</taxon>
        <taxon>Streptomyces</taxon>
    </lineage>
</organism>
<protein>
    <submittedName>
        <fullName evidence="2">Enamine deaminase RidA</fullName>
    </submittedName>
</protein>
<accession>A0A919C9P1</accession>
<reference evidence="2" key="2">
    <citation type="submission" date="2020-09" db="EMBL/GenBank/DDBJ databases">
        <authorList>
            <person name="Sun Q."/>
            <person name="Ohkuma M."/>
        </authorList>
    </citation>
    <scope>NUCLEOTIDE SEQUENCE</scope>
    <source>
        <strain evidence="2">JCM 4637</strain>
    </source>
</reference>
<dbReference type="EMBL" id="BMVC01000004">
    <property type="protein sequence ID" value="GHC91573.1"/>
    <property type="molecule type" value="Genomic_DNA"/>
</dbReference>
<dbReference type="CDD" id="cd00448">
    <property type="entry name" value="YjgF_YER057c_UK114_family"/>
    <property type="match status" value="1"/>
</dbReference>
<dbReference type="PANTHER" id="PTHR11803">
    <property type="entry name" value="2-IMINOBUTANOATE/2-IMINOPROPANOATE DEAMINASE RIDA"/>
    <property type="match status" value="1"/>
</dbReference>
<proteinExistence type="inferred from homology"/>
<dbReference type="AlphaFoldDB" id="A0A919C9P1"/>
<comment type="similarity">
    <text evidence="1">Belongs to the RutC family.</text>
</comment>
<gene>
    <name evidence="2" type="ORF">GCM10010334_26730</name>
</gene>
<dbReference type="SUPFAM" id="SSF55298">
    <property type="entry name" value="YjgF-like"/>
    <property type="match status" value="1"/>
</dbReference>
<dbReference type="GO" id="GO:0019239">
    <property type="term" value="F:deaminase activity"/>
    <property type="evidence" value="ECO:0007669"/>
    <property type="project" value="TreeGrafter"/>
</dbReference>
<evidence type="ECO:0000256" key="1">
    <source>
        <dbReference type="ARBA" id="ARBA00010552"/>
    </source>
</evidence>
<name>A0A919C9P1_9ACTN</name>